<dbReference type="eggNOG" id="COG0727">
    <property type="taxonomic scope" value="Bacteria"/>
</dbReference>
<dbReference type="STRING" id="237610.BJP27_13020"/>
<organism evidence="1 2">
    <name type="scientific">Pseudomonas oryzihabitans</name>
    <dbReference type="NCBI Taxonomy" id="47885"/>
    <lineage>
        <taxon>Bacteria</taxon>
        <taxon>Pseudomonadati</taxon>
        <taxon>Pseudomonadota</taxon>
        <taxon>Gammaproteobacteria</taxon>
        <taxon>Pseudomonadales</taxon>
        <taxon>Pseudomonadaceae</taxon>
        <taxon>Pseudomonas</taxon>
    </lineage>
</organism>
<protein>
    <submittedName>
        <fullName evidence="1">Zinc-or iron-chelating domain-containing protein</fullName>
    </submittedName>
</protein>
<evidence type="ECO:0000313" key="1">
    <source>
        <dbReference type="EMBL" id="SCZ40185.1"/>
    </source>
</evidence>
<comment type="caution">
    <text evidence="1">The sequence shown here is derived from an EMBL/GenBank/DDBJ whole genome shotgun (WGS) entry which is preliminary data.</text>
</comment>
<gene>
    <name evidence="1" type="ORF">SAMN05216279_107190</name>
</gene>
<name>A0A1G5NS73_9PSED</name>
<dbReference type="Pfam" id="PF03692">
    <property type="entry name" value="CxxCxxCC"/>
    <property type="match status" value="1"/>
</dbReference>
<accession>A0A1G5NS73</accession>
<dbReference type="InterPro" id="IPR005358">
    <property type="entry name" value="Puta_zinc/iron-chelating_dom"/>
</dbReference>
<reference evidence="2" key="1">
    <citation type="submission" date="2016-10" db="EMBL/GenBank/DDBJ databases">
        <authorList>
            <person name="de Groot N.N."/>
        </authorList>
    </citation>
    <scope>NUCLEOTIDE SEQUENCE [LARGE SCALE GENOMIC DNA]</scope>
    <source>
        <strain evidence="2">DSM 15758</strain>
    </source>
</reference>
<dbReference type="AlphaFoldDB" id="A0A1G5NS73"/>
<proteinExistence type="predicted"/>
<evidence type="ECO:0000313" key="2">
    <source>
        <dbReference type="Proteomes" id="UP000183046"/>
    </source>
</evidence>
<dbReference type="EMBL" id="FMWB01000007">
    <property type="protein sequence ID" value="SCZ40185.1"/>
    <property type="molecule type" value="Genomic_DNA"/>
</dbReference>
<sequence length="125" mass="14268">MVTAPAIGRKPLGGRGRYTAHMSDIPLHDLSTPTVTCESCQAWCCRQEVLLFDDAGVPARYIEEDWTGTRMKRLDDGWCAALDREQMNCSIYEVRPWVCRIFDMAGPECLEEREDMKRAMESGDF</sequence>
<dbReference type="Proteomes" id="UP000183046">
    <property type="component" value="Unassembled WGS sequence"/>
</dbReference>